<evidence type="ECO:0000313" key="2">
    <source>
        <dbReference type="Proteomes" id="UP000789525"/>
    </source>
</evidence>
<reference evidence="1" key="1">
    <citation type="submission" date="2021-06" db="EMBL/GenBank/DDBJ databases">
        <authorList>
            <person name="Kallberg Y."/>
            <person name="Tangrot J."/>
            <person name="Rosling A."/>
        </authorList>
    </citation>
    <scope>NUCLEOTIDE SEQUENCE</scope>
    <source>
        <strain evidence="1">CL356</strain>
    </source>
</reference>
<feature type="non-terminal residue" evidence="1">
    <location>
        <position position="237"/>
    </location>
</feature>
<keyword evidence="2" id="KW-1185">Reference proteome</keyword>
<gene>
    <name evidence="1" type="ORF">ACOLOM_LOCUS12691</name>
</gene>
<proteinExistence type="predicted"/>
<name>A0ACA9QGF1_9GLOM</name>
<sequence>RYIPGYIFFGEGPTQGTGNIDGHYEKPPWTGNGLLKATPFNPATFIRSKMTSNPALSKMLEVYRISYETGFSLEKPSPRQFKNKALEPWTDIGSQIPSLIQDGTFRSTASSLPSFPSDLLDGIEELRLAFVILTFLASAYIWGNIEIDSPSQTLPKSISVPLLEDENGTEKCVCSFTGTKSEEHFNLTTNRVERMGGKALSQALLASRFTGQKLVIETTESLEHVATILDECKKILA</sequence>
<organism evidence="1 2">
    <name type="scientific">Acaulospora colombiana</name>
    <dbReference type="NCBI Taxonomy" id="27376"/>
    <lineage>
        <taxon>Eukaryota</taxon>
        <taxon>Fungi</taxon>
        <taxon>Fungi incertae sedis</taxon>
        <taxon>Mucoromycota</taxon>
        <taxon>Glomeromycotina</taxon>
        <taxon>Glomeromycetes</taxon>
        <taxon>Diversisporales</taxon>
        <taxon>Acaulosporaceae</taxon>
        <taxon>Acaulospora</taxon>
    </lineage>
</organism>
<feature type="non-terminal residue" evidence="1">
    <location>
        <position position="1"/>
    </location>
</feature>
<dbReference type="EMBL" id="CAJVPT010053065">
    <property type="protein sequence ID" value="CAG8750821.1"/>
    <property type="molecule type" value="Genomic_DNA"/>
</dbReference>
<evidence type="ECO:0000313" key="1">
    <source>
        <dbReference type="EMBL" id="CAG8750821.1"/>
    </source>
</evidence>
<protein>
    <submittedName>
        <fullName evidence="1">1881_t:CDS:1</fullName>
    </submittedName>
</protein>
<comment type="caution">
    <text evidence="1">The sequence shown here is derived from an EMBL/GenBank/DDBJ whole genome shotgun (WGS) entry which is preliminary data.</text>
</comment>
<dbReference type="Proteomes" id="UP000789525">
    <property type="component" value="Unassembled WGS sequence"/>
</dbReference>
<accession>A0ACA9QGF1</accession>